<feature type="compositionally biased region" description="Basic and acidic residues" evidence="1">
    <location>
        <begin position="59"/>
        <end position="84"/>
    </location>
</feature>
<feature type="compositionally biased region" description="Low complexity" evidence="1">
    <location>
        <begin position="313"/>
        <end position="330"/>
    </location>
</feature>
<dbReference type="Proteomes" id="UP001497382">
    <property type="component" value="Unassembled WGS sequence"/>
</dbReference>
<gene>
    <name evidence="2" type="ORF">LARSCL_LOCUS8497</name>
</gene>
<dbReference type="EMBL" id="CAXIEN010000091">
    <property type="protein sequence ID" value="CAL1276192.1"/>
    <property type="molecule type" value="Genomic_DNA"/>
</dbReference>
<accession>A0AAV2A027</accession>
<organism evidence="2 3">
    <name type="scientific">Larinioides sclopetarius</name>
    <dbReference type="NCBI Taxonomy" id="280406"/>
    <lineage>
        <taxon>Eukaryota</taxon>
        <taxon>Metazoa</taxon>
        <taxon>Ecdysozoa</taxon>
        <taxon>Arthropoda</taxon>
        <taxon>Chelicerata</taxon>
        <taxon>Arachnida</taxon>
        <taxon>Araneae</taxon>
        <taxon>Araneomorphae</taxon>
        <taxon>Entelegynae</taxon>
        <taxon>Araneoidea</taxon>
        <taxon>Araneidae</taxon>
        <taxon>Larinioides</taxon>
    </lineage>
</organism>
<feature type="region of interest" description="Disordered" evidence="1">
    <location>
        <begin position="294"/>
        <end position="354"/>
    </location>
</feature>
<reference evidence="2 3" key="1">
    <citation type="submission" date="2024-04" db="EMBL/GenBank/DDBJ databases">
        <authorList>
            <person name="Rising A."/>
            <person name="Reimegard J."/>
            <person name="Sonavane S."/>
            <person name="Akerstrom W."/>
            <person name="Nylinder S."/>
            <person name="Hedman E."/>
            <person name="Kallberg Y."/>
        </authorList>
    </citation>
    <scope>NUCLEOTIDE SEQUENCE [LARGE SCALE GENOMIC DNA]</scope>
</reference>
<sequence>MFFIQGGEEGSSEEPIYSEIEDEHTYLDILPEDDGYEVPRKPDKDNTYTEILPDDDGYEVPKKPSYDDHIYESIRETEDYNMRERPKHSTTRSGSREKRSSSNKIQAIDNDYYYVNKGSGMVIRKTSGPTMNDSQNVIDASFDELYANADAVSPAKEHRGHLPKIESLGFQPLLSPTEKGRLEVKKSDFHQLAKIILKTSKSEADAWAGNQVPNLEELGYDVSKLSKVIEKLSEKTRLDETSEENLEVPSRSKIAQERRFSENVSKLPKSIVIRNVLGERKGQDMTLRVKDFDFKSRSQQDEKNAENVRKSSGKVSSDSKVQKSTSQSQRRISKASFEQSDVDTDFSADTDTKN</sequence>
<comment type="caution">
    <text evidence="2">The sequence shown here is derived from an EMBL/GenBank/DDBJ whole genome shotgun (WGS) entry which is preliminary data.</text>
</comment>
<keyword evidence="3" id="KW-1185">Reference proteome</keyword>
<name>A0AAV2A027_9ARAC</name>
<protein>
    <submittedName>
        <fullName evidence="2">Uncharacterized protein</fullName>
    </submittedName>
</protein>
<evidence type="ECO:0000256" key="1">
    <source>
        <dbReference type="SAM" id="MobiDB-lite"/>
    </source>
</evidence>
<dbReference type="AlphaFoldDB" id="A0AAV2A027"/>
<proteinExistence type="predicted"/>
<feature type="compositionally biased region" description="Basic and acidic residues" evidence="1">
    <location>
        <begin position="37"/>
        <end position="47"/>
    </location>
</feature>
<feature type="compositionally biased region" description="Basic and acidic residues" evidence="1">
    <location>
        <begin position="294"/>
        <end position="309"/>
    </location>
</feature>
<evidence type="ECO:0000313" key="3">
    <source>
        <dbReference type="Proteomes" id="UP001497382"/>
    </source>
</evidence>
<feature type="region of interest" description="Disordered" evidence="1">
    <location>
        <begin position="30"/>
        <end position="103"/>
    </location>
</feature>
<evidence type="ECO:0000313" key="2">
    <source>
        <dbReference type="EMBL" id="CAL1276192.1"/>
    </source>
</evidence>